<dbReference type="PROSITE" id="PS00107">
    <property type="entry name" value="PROTEIN_KINASE_ATP"/>
    <property type="match status" value="1"/>
</dbReference>
<organism evidence="11 12">
    <name type="scientific">Streptomyces kaniharaensis</name>
    <dbReference type="NCBI Taxonomy" id="212423"/>
    <lineage>
        <taxon>Bacteria</taxon>
        <taxon>Bacillati</taxon>
        <taxon>Actinomycetota</taxon>
        <taxon>Actinomycetes</taxon>
        <taxon>Kitasatosporales</taxon>
        <taxon>Streptomycetaceae</taxon>
        <taxon>Streptomyces</taxon>
    </lineage>
</organism>
<evidence type="ECO:0000256" key="2">
    <source>
        <dbReference type="ARBA" id="ARBA00022527"/>
    </source>
</evidence>
<proteinExistence type="predicted"/>
<dbReference type="PRINTS" id="PR01217">
    <property type="entry name" value="PRICHEXTENSN"/>
</dbReference>
<dbReference type="SUPFAM" id="SSF56112">
    <property type="entry name" value="Protein kinase-like (PK-like)"/>
    <property type="match status" value="1"/>
</dbReference>
<dbReference type="PROSITE" id="PS50011">
    <property type="entry name" value="PROTEIN_KINASE_DOM"/>
    <property type="match status" value="1"/>
</dbReference>
<evidence type="ECO:0000259" key="10">
    <source>
        <dbReference type="PROSITE" id="PS50011"/>
    </source>
</evidence>
<evidence type="ECO:0000256" key="4">
    <source>
        <dbReference type="ARBA" id="ARBA00022741"/>
    </source>
</evidence>
<dbReference type="GO" id="GO:0004674">
    <property type="term" value="F:protein serine/threonine kinase activity"/>
    <property type="evidence" value="ECO:0007669"/>
    <property type="project" value="UniProtKB-KW"/>
</dbReference>
<dbReference type="Pfam" id="PF00069">
    <property type="entry name" value="Pkinase"/>
    <property type="match status" value="1"/>
</dbReference>
<dbReference type="PANTHER" id="PTHR43289:SF6">
    <property type="entry name" value="SERINE_THREONINE-PROTEIN KINASE NEKL-3"/>
    <property type="match status" value="1"/>
</dbReference>
<gene>
    <name evidence="11" type="ORF">F7Q99_07130</name>
</gene>
<keyword evidence="9" id="KW-0472">Membrane</keyword>
<dbReference type="InterPro" id="IPR008271">
    <property type="entry name" value="Ser/Thr_kinase_AS"/>
</dbReference>
<keyword evidence="6 7" id="KW-0067">ATP-binding</keyword>
<dbReference type="GO" id="GO:0005524">
    <property type="term" value="F:ATP binding"/>
    <property type="evidence" value="ECO:0007669"/>
    <property type="project" value="UniProtKB-UniRule"/>
</dbReference>
<keyword evidence="9" id="KW-0812">Transmembrane</keyword>
<dbReference type="InterPro" id="IPR000719">
    <property type="entry name" value="Prot_kinase_dom"/>
</dbReference>
<feature type="binding site" evidence="7">
    <location>
        <position position="35"/>
    </location>
    <ligand>
        <name>ATP</name>
        <dbReference type="ChEBI" id="CHEBI:30616"/>
    </ligand>
</feature>
<protein>
    <recommendedName>
        <fullName evidence="1">non-specific serine/threonine protein kinase</fullName>
        <ecNumber evidence="1">2.7.11.1</ecNumber>
    </recommendedName>
</protein>
<keyword evidence="9" id="KW-1133">Transmembrane helix</keyword>
<dbReference type="AlphaFoldDB" id="A0A6N7KR35"/>
<evidence type="ECO:0000256" key="3">
    <source>
        <dbReference type="ARBA" id="ARBA00022679"/>
    </source>
</evidence>
<dbReference type="PROSITE" id="PS00108">
    <property type="entry name" value="PROTEIN_KINASE_ST"/>
    <property type="match status" value="1"/>
</dbReference>
<keyword evidence="4 7" id="KW-0547">Nucleotide-binding</keyword>
<evidence type="ECO:0000313" key="11">
    <source>
        <dbReference type="EMBL" id="MQS12073.1"/>
    </source>
</evidence>
<dbReference type="InterPro" id="IPR017441">
    <property type="entry name" value="Protein_kinase_ATP_BS"/>
</dbReference>
<feature type="compositionally biased region" description="Low complexity" evidence="8">
    <location>
        <begin position="390"/>
        <end position="407"/>
    </location>
</feature>
<evidence type="ECO:0000256" key="6">
    <source>
        <dbReference type="ARBA" id="ARBA00022840"/>
    </source>
</evidence>
<accession>A0A6N7KR35</accession>
<keyword evidence="12" id="KW-1185">Reference proteome</keyword>
<dbReference type="InterPro" id="IPR011009">
    <property type="entry name" value="Kinase-like_dom_sf"/>
</dbReference>
<dbReference type="CDD" id="cd14014">
    <property type="entry name" value="STKc_PknB_like"/>
    <property type="match status" value="1"/>
</dbReference>
<name>A0A6N7KR35_9ACTN</name>
<dbReference type="Proteomes" id="UP000450000">
    <property type="component" value="Unassembled WGS sequence"/>
</dbReference>
<dbReference type="Gene3D" id="1.10.510.10">
    <property type="entry name" value="Transferase(Phosphotransferase) domain 1"/>
    <property type="match status" value="1"/>
</dbReference>
<evidence type="ECO:0000256" key="1">
    <source>
        <dbReference type="ARBA" id="ARBA00012513"/>
    </source>
</evidence>
<comment type="caution">
    <text evidence="11">The sequence shown here is derived from an EMBL/GenBank/DDBJ whole genome shotgun (WGS) entry which is preliminary data.</text>
</comment>
<feature type="domain" description="Protein kinase" evidence="10">
    <location>
        <begin position="6"/>
        <end position="263"/>
    </location>
</feature>
<feature type="compositionally biased region" description="Pro residues" evidence="8">
    <location>
        <begin position="298"/>
        <end position="314"/>
    </location>
</feature>
<keyword evidence="2 11" id="KW-0723">Serine/threonine-protein kinase</keyword>
<feature type="transmembrane region" description="Helical" evidence="9">
    <location>
        <begin position="362"/>
        <end position="383"/>
    </location>
</feature>
<reference evidence="11 12" key="1">
    <citation type="submission" date="2019-09" db="EMBL/GenBank/DDBJ databases">
        <title>Genome Sequences of Streptomyces kaniharaensis ATCC 21070.</title>
        <authorList>
            <person name="Zhu W."/>
            <person name="De Crecy-Lagard V."/>
            <person name="Richards N.G."/>
        </authorList>
    </citation>
    <scope>NUCLEOTIDE SEQUENCE [LARGE SCALE GENOMIC DNA]</scope>
    <source>
        <strain evidence="11 12">SF-557</strain>
    </source>
</reference>
<feature type="compositionally biased region" description="Pro residues" evidence="8">
    <location>
        <begin position="408"/>
        <end position="420"/>
    </location>
</feature>
<dbReference type="SMART" id="SM00220">
    <property type="entry name" value="S_TKc"/>
    <property type="match status" value="1"/>
</dbReference>
<sequence>MIAGRYRLGELIGRGGMGTVWVAQDLKLGRQVAVKELTVSGVPESELPTLHSRMLQEARAAAQVRHPGVITVHDVLEQDGRPWIVMELIDGRSLADVIAEEGTLLPRDAARVGEQVAAALDQAHRHGVLHRDVKPANVLLERGGRVVLTDFGIAIMIGSPSLTRTGDIVGSPDYVAPERILGHRAGPESDLWSLGATLYAALEGQSPFHRTTTMSTLQAVIADPLPDPRNAGVLTPVLEALLRKDPSARPDAVEAVRMLREVAGGRTSGTLPHLPPEGPAPDYTRTQATPSTPIPGRATPPPAAGAPVGPPPAAGPLVPGYGPPVAPMPTGPPSPPGGYPGPPAPAERPGPDDDRGRRRRRVLAIAGSALALLLVGGVTYAVVNSTSSGPATPAVAPAASPSASVPSAPTPTPTPTPTAAPTPTVTATATVTAPATPAPATPAPATPAPALPPAPAGYRWVDDPAGFLVAVPQGWTRAEHGGQIDYSPDGGVHLLRFGVTPGATQSSEQHFLQLEQTVGQSRDYQRITLQANVYQGRDGAVWEFTFTDQRGPRHAIDQAFIAPNGTEYAIYMSAPAQEDWTTTQQRFNTVLNTFTVK</sequence>
<dbReference type="EC" id="2.7.11.1" evidence="1"/>
<evidence type="ECO:0000256" key="9">
    <source>
        <dbReference type="SAM" id="Phobius"/>
    </source>
</evidence>
<keyword evidence="3" id="KW-0808">Transferase</keyword>
<evidence type="ECO:0000313" key="12">
    <source>
        <dbReference type="Proteomes" id="UP000450000"/>
    </source>
</evidence>
<feature type="region of interest" description="Disordered" evidence="8">
    <location>
        <begin position="387"/>
        <end position="424"/>
    </location>
</feature>
<evidence type="ECO:0000256" key="8">
    <source>
        <dbReference type="SAM" id="MobiDB-lite"/>
    </source>
</evidence>
<dbReference type="Gene3D" id="3.30.200.20">
    <property type="entry name" value="Phosphorylase Kinase, domain 1"/>
    <property type="match status" value="1"/>
</dbReference>
<evidence type="ECO:0000256" key="5">
    <source>
        <dbReference type="ARBA" id="ARBA00022777"/>
    </source>
</evidence>
<evidence type="ECO:0000256" key="7">
    <source>
        <dbReference type="PROSITE-ProRule" id="PRU10141"/>
    </source>
</evidence>
<dbReference type="PANTHER" id="PTHR43289">
    <property type="entry name" value="MITOGEN-ACTIVATED PROTEIN KINASE KINASE KINASE 20-RELATED"/>
    <property type="match status" value="1"/>
</dbReference>
<dbReference type="EMBL" id="WBOF01000001">
    <property type="protein sequence ID" value="MQS12073.1"/>
    <property type="molecule type" value="Genomic_DNA"/>
</dbReference>
<keyword evidence="5 11" id="KW-0418">Kinase</keyword>
<feature type="region of interest" description="Disordered" evidence="8">
    <location>
        <begin position="264"/>
        <end position="356"/>
    </location>
</feature>
<feature type="compositionally biased region" description="Pro residues" evidence="8">
    <location>
        <begin position="321"/>
        <end position="348"/>
    </location>
</feature>